<protein>
    <submittedName>
        <fullName evidence="2">Glycosyltransferase</fullName>
        <ecNumber evidence="2">2.4.-.-</ecNumber>
    </submittedName>
</protein>
<dbReference type="InterPro" id="IPR001173">
    <property type="entry name" value="Glyco_trans_2-like"/>
</dbReference>
<proteinExistence type="predicted"/>
<dbReference type="Gene3D" id="3.40.50.2000">
    <property type="entry name" value="Glycogen Phosphorylase B"/>
    <property type="match status" value="1"/>
</dbReference>
<keyword evidence="2" id="KW-0328">Glycosyltransferase</keyword>
<dbReference type="GO" id="GO:0016757">
    <property type="term" value="F:glycosyltransferase activity"/>
    <property type="evidence" value="ECO:0007669"/>
    <property type="project" value="UniProtKB-KW"/>
</dbReference>
<feature type="domain" description="Glycosyltransferase 2-like" evidence="1">
    <location>
        <begin position="635"/>
        <end position="814"/>
    </location>
</feature>
<evidence type="ECO:0000259" key="1">
    <source>
        <dbReference type="Pfam" id="PF00535"/>
    </source>
</evidence>
<dbReference type="PANTHER" id="PTHR43179:SF7">
    <property type="entry name" value="RHAMNOSYLTRANSFERASE WBBL"/>
    <property type="match status" value="1"/>
</dbReference>
<dbReference type="CDD" id="cd04186">
    <property type="entry name" value="GT_2_like_c"/>
    <property type="match status" value="1"/>
</dbReference>
<organism evidence="2 3">
    <name type="scientific">Uliginosibacterium paludis</name>
    <dbReference type="NCBI Taxonomy" id="1615952"/>
    <lineage>
        <taxon>Bacteria</taxon>
        <taxon>Pseudomonadati</taxon>
        <taxon>Pseudomonadota</taxon>
        <taxon>Betaproteobacteria</taxon>
        <taxon>Rhodocyclales</taxon>
        <taxon>Zoogloeaceae</taxon>
        <taxon>Uliginosibacterium</taxon>
    </lineage>
</organism>
<dbReference type="RefSeq" id="WP_345926607.1">
    <property type="nucleotide sequence ID" value="NZ_JBDIVF010000003.1"/>
</dbReference>
<evidence type="ECO:0000313" key="2">
    <source>
        <dbReference type="EMBL" id="MET1488466.1"/>
    </source>
</evidence>
<dbReference type="EC" id="2.4.-.-" evidence="2"/>
<dbReference type="PANTHER" id="PTHR43179">
    <property type="entry name" value="RHAMNOSYLTRANSFERASE WBBL"/>
    <property type="match status" value="1"/>
</dbReference>
<keyword evidence="3" id="KW-1185">Reference proteome</keyword>
<dbReference type="SUPFAM" id="SSF53448">
    <property type="entry name" value="Nucleotide-diphospho-sugar transferases"/>
    <property type="match status" value="2"/>
</dbReference>
<dbReference type="Pfam" id="PF00535">
    <property type="entry name" value="Glycos_transf_2"/>
    <property type="match status" value="2"/>
</dbReference>
<name>A0ABV2CKN5_9RHOO</name>
<reference evidence="2 3" key="1">
    <citation type="submission" date="2024-07" db="EMBL/GenBank/DDBJ databases">
        <title>Uliginosibacterium paludis KCTC:42655.</title>
        <authorList>
            <person name="Kim M.K."/>
        </authorList>
    </citation>
    <scope>NUCLEOTIDE SEQUENCE [LARGE SCALE GENOMIC DNA]</scope>
    <source>
        <strain evidence="2 3">KCTC 42655</strain>
    </source>
</reference>
<dbReference type="Gene3D" id="3.90.550.10">
    <property type="entry name" value="Spore Coat Polysaccharide Biosynthesis Protein SpsA, Chain A"/>
    <property type="match status" value="2"/>
</dbReference>
<comment type="caution">
    <text evidence="2">The sequence shown here is derived from an EMBL/GenBank/DDBJ whole genome shotgun (WGS) entry which is preliminary data.</text>
</comment>
<sequence length="1252" mass="139428">MSEPLVTYVIPSYNYARYLPETIGSVLEQDWENLEIIVVDDASTDDSRAVIEALAAQHASIKPVFVEKNAGQANSQRLAIDMASGEYIAILGADDACYPYRTKESVRFLQENPSIAAVFSRVDVMDSESRLTPQIPVPFNTYNGQNLSLDLLNGNFLCAPSVMMRSAIAKQHSVNAALRSTEDLDLWLRITDEHPVALSNAKWVRYRIHGENLSIQNREKLAAAAVYETIAILVAAVTRRSQSSALSMLFGKAPPARIKHLLAQHCIALDKHYASRPFLGTSKAFELMLDAVRLEPDNPGFRDTLNLILHLIGDSERACSSGRLSFREWSQQTNSFSNVPESLKTEALRCSIGVLQRGLSQLYAGLRKDIGFLDWLQKHAAAEDMLHAPIATQVSTESARITFLVDARAEASAVAMTRTLDGLLAQMPPDNVVIIEAQHATPTPAHAVRHITSAALGTILRDYSTEKHWLVVMLPGDQIAAHAANKLQAAICSQPDQALIYTDETQLDEQNTPELPRFKSDFDIDHLRSRPYIGRFLVLNSHALSELNGLAELDETVWYQDLAFRIFERFGPKAISHLPELIFHGTHTPADDSSKLQEVLRAHLARCGIEASLEQGLLPDSLRVCYAHPDRPLVSIIIPTRNQQAMLARCIETLTSKTAYDNYELLIVDNQSDEPEAVAYIKGIEDLALPQLRVLHYDKPFNYSAVNNLAAREARGDYLVLLNNDTAILEAGWLDALLNHAQRPEVGIVGAKLLFPDGRIQHGGVILGLRGPADHPFIGEPMNATGYGGRLMLDQQYSAVTAACLMIRKRIYEEVGGLDEQAFAVSYNDIDLCLKVRTAGYSVVWTPYARLMHVANVSQKAEDPAKLEAKQARFAAEQHEMYRRWMPWIKADPAYNPNFRLKGTGFELESNPVFRPSLPGRKKLLAHCGDLWGSGLYRMIAPATVLGEEALVSGGCYSEYFLPAEVARIEPDTIVLQRQTSDMQLKHAADYRSYCNARLIFEVDDYLPNLPTSNVHKKLLPPDLVKRLRKAMSICDRMVVSTQALREAMQPFHDDIVVLPNYLPHRLWGGIPDRKPADPTRRPRVGWAGGSSHTGDLRLIADVVKALADRVDWVFFGMKPEGVDACIAEFHPGVHLSQYPAALAALDLDLAIAPLEENIFNECKSNLRLLEYGICGYPVIATDLEPYRCGFPVTLVRNRFRDWIAAIEGKLADREALFAEGRALQAFVRAGWMLEGENLLRWRDGWLLGPDS</sequence>
<evidence type="ECO:0000313" key="3">
    <source>
        <dbReference type="Proteomes" id="UP001548590"/>
    </source>
</evidence>
<dbReference type="EMBL" id="JBEWLZ010000001">
    <property type="protein sequence ID" value="MET1488466.1"/>
    <property type="molecule type" value="Genomic_DNA"/>
</dbReference>
<accession>A0ABV2CKN5</accession>
<dbReference type="Proteomes" id="UP001548590">
    <property type="component" value="Unassembled WGS sequence"/>
</dbReference>
<dbReference type="SUPFAM" id="SSF53756">
    <property type="entry name" value="UDP-Glycosyltransferase/glycogen phosphorylase"/>
    <property type="match status" value="1"/>
</dbReference>
<gene>
    <name evidence="2" type="ORF">ABVT11_01405</name>
</gene>
<feature type="domain" description="Glycosyltransferase 2-like" evidence="1">
    <location>
        <begin position="9"/>
        <end position="168"/>
    </location>
</feature>
<keyword evidence="2" id="KW-0808">Transferase</keyword>
<dbReference type="InterPro" id="IPR029044">
    <property type="entry name" value="Nucleotide-diphossugar_trans"/>
</dbReference>